<accession>A0A6A6RD03</accession>
<dbReference type="AlphaFoldDB" id="A0A6A6RD03"/>
<evidence type="ECO:0000313" key="1">
    <source>
        <dbReference type="EMBL" id="KAF2502272.1"/>
    </source>
</evidence>
<name>A0A6A6RD03_9PEZI</name>
<dbReference type="Proteomes" id="UP000799750">
    <property type="component" value="Unassembled WGS sequence"/>
</dbReference>
<proteinExistence type="predicted"/>
<protein>
    <submittedName>
        <fullName evidence="1">Uncharacterized protein</fullName>
    </submittedName>
</protein>
<gene>
    <name evidence="1" type="ORF">BU16DRAFT_532644</name>
</gene>
<reference evidence="1" key="1">
    <citation type="journal article" date="2020" name="Stud. Mycol.">
        <title>101 Dothideomycetes genomes: a test case for predicting lifestyles and emergence of pathogens.</title>
        <authorList>
            <person name="Haridas S."/>
            <person name="Albert R."/>
            <person name="Binder M."/>
            <person name="Bloem J."/>
            <person name="Labutti K."/>
            <person name="Salamov A."/>
            <person name="Andreopoulos B."/>
            <person name="Baker S."/>
            <person name="Barry K."/>
            <person name="Bills G."/>
            <person name="Bluhm B."/>
            <person name="Cannon C."/>
            <person name="Castanera R."/>
            <person name="Culley D."/>
            <person name="Daum C."/>
            <person name="Ezra D."/>
            <person name="Gonzalez J."/>
            <person name="Henrissat B."/>
            <person name="Kuo A."/>
            <person name="Liang C."/>
            <person name="Lipzen A."/>
            <person name="Lutzoni F."/>
            <person name="Magnuson J."/>
            <person name="Mondo S."/>
            <person name="Nolan M."/>
            <person name="Ohm R."/>
            <person name="Pangilinan J."/>
            <person name="Park H.-J."/>
            <person name="Ramirez L."/>
            <person name="Alfaro M."/>
            <person name="Sun H."/>
            <person name="Tritt A."/>
            <person name="Yoshinaga Y."/>
            <person name="Zwiers L.-H."/>
            <person name="Turgeon B."/>
            <person name="Goodwin S."/>
            <person name="Spatafora J."/>
            <person name="Crous P."/>
            <person name="Grigoriev I."/>
        </authorList>
    </citation>
    <scope>NUCLEOTIDE SEQUENCE</scope>
    <source>
        <strain evidence="1">CBS 269.34</strain>
    </source>
</reference>
<organism evidence="1 2">
    <name type="scientific">Lophium mytilinum</name>
    <dbReference type="NCBI Taxonomy" id="390894"/>
    <lineage>
        <taxon>Eukaryota</taxon>
        <taxon>Fungi</taxon>
        <taxon>Dikarya</taxon>
        <taxon>Ascomycota</taxon>
        <taxon>Pezizomycotina</taxon>
        <taxon>Dothideomycetes</taxon>
        <taxon>Pleosporomycetidae</taxon>
        <taxon>Mytilinidiales</taxon>
        <taxon>Mytilinidiaceae</taxon>
        <taxon>Lophium</taxon>
    </lineage>
</organism>
<sequence length="154" mass="16911">MIEPQPESRRRDNLTVHAARIARPRRNMLSGLLPLTSSSSGCLAILRRHRYLHLPNLAYHSNVALGSLAASGVHCLTRCPGPGNQTAWKPVALRPGSAMSDATAHVALESASLISEPVLYCYEACQEIGCQSRSPRSRMQSQRAYRVHSIGRQE</sequence>
<evidence type="ECO:0000313" key="2">
    <source>
        <dbReference type="Proteomes" id="UP000799750"/>
    </source>
</evidence>
<keyword evidence="2" id="KW-1185">Reference proteome</keyword>
<dbReference type="EMBL" id="MU004181">
    <property type="protein sequence ID" value="KAF2502272.1"/>
    <property type="molecule type" value="Genomic_DNA"/>
</dbReference>